<evidence type="ECO:0000256" key="4">
    <source>
        <dbReference type="ARBA" id="ARBA00023134"/>
    </source>
</evidence>
<evidence type="ECO:0000256" key="2">
    <source>
        <dbReference type="ARBA" id="ARBA00022741"/>
    </source>
</evidence>
<sequence length="330" mass="36155">MPEAEVRATVERILAGEVRAAARLIRDLDDGVPEAREILKHLYAKTGRAHIIGITGSPGVGKSTLTDRLIQHLRAQGKTVGVVAVDPTSPFSGGAILGDRIRMQRHATDDGVFIRSLATRGHFGGLTASARAVLTVLDAMGKDYLLVETVGVGQDEVEIAATAYTTLVVTVPGLGDDIQALKAGLLEVADILVVNKADREGAERTYQDLVTMLDLRFARETPPWMPRIYLTQARRDQGVAELLAGIQEHQAYLAQEGGQALRAAQRERVRQEFLELLKEGVFARLVAFLSQDDRLRTILEDILDRRTDPYTASEELIAQTFRPKKSATEE</sequence>
<feature type="domain" description="AAA+ ATPase" evidence="6">
    <location>
        <begin position="48"/>
        <end position="313"/>
    </location>
</feature>
<evidence type="ECO:0000259" key="6">
    <source>
        <dbReference type="SMART" id="SM00382"/>
    </source>
</evidence>
<dbReference type="PANTHER" id="PTHR43087">
    <property type="entry name" value="LYSINE/ARGININE/ORNITHINE TRANSPORT SYSTEM KINASE"/>
    <property type="match status" value="1"/>
</dbReference>
<dbReference type="InterPro" id="IPR005129">
    <property type="entry name" value="GTPase_ArgK"/>
</dbReference>
<dbReference type="CDD" id="cd03114">
    <property type="entry name" value="MMAA-like"/>
    <property type="match status" value="1"/>
</dbReference>
<gene>
    <name evidence="7" type="primary">meaB</name>
    <name evidence="7" type="ORF">ENW96_00220</name>
</gene>
<evidence type="ECO:0000256" key="3">
    <source>
        <dbReference type="ARBA" id="ARBA00022801"/>
    </source>
</evidence>
<dbReference type="Pfam" id="PF03308">
    <property type="entry name" value="MeaB"/>
    <property type="match status" value="1"/>
</dbReference>
<keyword evidence="3" id="KW-0378">Hydrolase</keyword>
<accession>A0A7C3UXL3</accession>
<keyword evidence="5" id="KW-0143">Chaperone</keyword>
<dbReference type="GO" id="GO:0005525">
    <property type="term" value="F:GTP binding"/>
    <property type="evidence" value="ECO:0007669"/>
    <property type="project" value="UniProtKB-KW"/>
</dbReference>
<protein>
    <submittedName>
        <fullName evidence="7">Methylmalonyl Co-A mutase-associated GTPase MeaB</fullName>
    </submittedName>
</protein>
<organism evidence="7">
    <name type="scientific">Desulfobacca acetoxidans</name>
    <dbReference type="NCBI Taxonomy" id="60893"/>
    <lineage>
        <taxon>Bacteria</taxon>
        <taxon>Pseudomonadati</taxon>
        <taxon>Thermodesulfobacteriota</taxon>
        <taxon>Desulfobaccia</taxon>
        <taxon>Desulfobaccales</taxon>
        <taxon>Desulfobaccaceae</taxon>
        <taxon>Desulfobacca</taxon>
    </lineage>
</organism>
<dbReference type="SUPFAM" id="SSF52540">
    <property type="entry name" value="P-loop containing nucleoside triphosphate hydrolases"/>
    <property type="match status" value="1"/>
</dbReference>
<dbReference type="EMBL" id="DTMF01000007">
    <property type="protein sequence ID" value="HGF32801.1"/>
    <property type="molecule type" value="Genomic_DNA"/>
</dbReference>
<reference evidence="7" key="1">
    <citation type="journal article" date="2020" name="mSystems">
        <title>Genome- and Community-Level Interaction Insights into Carbon Utilization and Element Cycling Functions of Hydrothermarchaeota in Hydrothermal Sediment.</title>
        <authorList>
            <person name="Zhou Z."/>
            <person name="Liu Y."/>
            <person name="Xu W."/>
            <person name="Pan J."/>
            <person name="Luo Z.H."/>
            <person name="Li M."/>
        </authorList>
    </citation>
    <scope>NUCLEOTIDE SEQUENCE [LARGE SCALE GENOMIC DNA]</scope>
    <source>
        <strain evidence="7">SpSt-897</strain>
    </source>
</reference>
<comment type="caution">
    <text evidence="7">The sequence shown here is derived from an EMBL/GenBank/DDBJ whole genome shotgun (WGS) entry which is preliminary data.</text>
</comment>
<evidence type="ECO:0000313" key="7">
    <source>
        <dbReference type="EMBL" id="HGF32801.1"/>
    </source>
</evidence>
<dbReference type="Gene3D" id="3.40.50.300">
    <property type="entry name" value="P-loop containing nucleotide triphosphate hydrolases"/>
    <property type="match status" value="1"/>
</dbReference>
<dbReference type="NCBIfam" id="TIGR00750">
    <property type="entry name" value="lao"/>
    <property type="match status" value="1"/>
</dbReference>
<dbReference type="AlphaFoldDB" id="A0A7C3UXL3"/>
<evidence type="ECO:0000256" key="5">
    <source>
        <dbReference type="ARBA" id="ARBA00023186"/>
    </source>
</evidence>
<dbReference type="SMART" id="SM00382">
    <property type="entry name" value="AAA"/>
    <property type="match status" value="1"/>
</dbReference>
<keyword evidence="4" id="KW-0342">GTP-binding</keyword>
<keyword evidence="2" id="KW-0547">Nucleotide-binding</keyword>
<dbReference type="InterPro" id="IPR027417">
    <property type="entry name" value="P-loop_NTPase"/>
</dbReference>
<dbReference type="PANTHER" id="PTHR43087:SF1">
    <property type="entry name" value="LAO_AO TRANSPORT SYSTEM ATPASE"/>
    <property type="match status" value="1"/>
</dbReference>
<comment type="similarity">
    <text evidence="1">Belongs to the SIMIBI class G3E GTPase family. ArgK/MeaB subfamily.</text>
</comment>
<dbReference type="GO" id="GO:0003924">
    <property type="term" value="F:GTPase activity"/>
    <property type="evidence" value="ECO:0007669"/>
    <property type="project" value="InterPro"/>
</dbReference>
<dbReference type="InterPro" id="IPR003593">
    <property type="entry name" value="AAA+_ATPase"/>
</dbReference>
<dbReference type="InterPro" id="IPR052040">
    <property type="entry name" value="GTPase/Isobutyryl-CoA_mutase"/>
</dbReference>
<proteinExistence type="inferred from homology"/>
<name>A0A7C3UXL3_9BACT</name>
<evidence type="ECO:0000256" key="1">
    <source>
        <dbReference type="ARBA" id="ARBA00009625"/>
    </source>
</evidence>